<feature type="domain" description="Amidase" evidence="8">
    <location>
        <begin position="24"/>
        <end position="460"/>
    </location>
</feature>
<dbReference type="GO" id="GO:0030956">
    <property type="term" value="C:glutamyl-tRNA(Gln) amidotransferase complex"/>
    <property type="evidence" value="ECO:0007669"/>
    <property type="project" value="InterPro"/>
</dbReference>
<keyword evidence="2 7" id="KW-0436">Ligase</keyword>
<evidence type="ECO:0000259" key="8">
    <source>
        <dbReference type="Pfam" id="PF01425"/>
    </source>
</evidence>
<comment type="subunit">
    <text evidence="7">Heterotrimer of A, B and C subunits.</text>
</comment>
<dbReference type="GO" id="GO:0016740">
    <property type="term" value="F:transferase activity"/>
    <property type="evidence" value="ECO:0007669"/>
    <property type="project" value="UniProtKB-KW"/>
</dbReference>
<dbReference type="InterPro" id="IPR036928">
    <property type="entry name" value="AS_sf"/>
</dbReference>
<dbReference type="InterPro" id="IPR000120">
    <property type="entry name" value="Amidase"/>
</dbReference>
<evidence type="ECO:0000256" key="4">
    <source>
        <dbReference type="ARBA" id="ARBA00022840"/>
    </source>
</evidence>
<evidence type="ECO:0000256" key="3">
    <source>
        <dbReference type="ARBA" id="ARBA00022741"/>
    </source>
</evidence>
<dbReference type="PANTHER" id="PTHR11895:SF151">
    <property type="entry name" value="GLUTAMYL-TRNA(GLN) AMIDOTRANSFERASE SUBUNIT A"/>
    <property type="match status" value="1"/>
</dbReference>
<dbReference type="EC" id="6.3.5.7" evidence="7"/>
<evidence type="ECO:0000256" key="1">
    <source>
        <dbReference type="ARBA" id="ARBA00008069"/>
    </source>
</evidence>
<dbReference type="SUPFAM" id="SSF75304">
    <property type="entry name" value="Amidase signature (AS) enzymes"/>
    <property type="match status" value="1"/>
</dbReference>
<dbReference type="GO" id="GO:0005524">
    <property type="term" value="F:ATP binding"/>
    <property type="evidence" value="ECO:0007669"/>
    <property type="project" value="UniProtKB-KW"/>
</dbReference>
<proteinExistence type="inferred from homology"/>
<comment type="caution">
    <text evidence="9">The sequence shown here is derived from an EMBL/GenBank/DDBJ whole genome shotgun (WGS) entry which is preliminary data.</text>
</comment>
<comment type="similarity">
    <text evidence="1 7">Belongs to the amidase family. GatA subfamily.</text>
</comment>
<organism evidence="9 10">
    <name type="scientific">Candidatus Saccharicenans subterraneus</name>
    <dbReference type="NCBI Taxonomy" id="2508984"/>
    <lineage>
        <taxon>Bacteria</taxon>
        <taxon>Candidatus Aminicenantota</taxon>
        <taxon>Candidatus Aminicenantia</taxon>
        <taxon>Candidatus Aminicenantales</taxon>
        <taxon>Candidatus Saccharicenantaceae</taxon>
        <taxon>Candidatus Saccharicenans</taxon>
    </lineage>
</organism>
<comment type="catalytic activity">
    <reaction evidence="6 7">
        <text>L-glutamyl-tRNA(Gln) + L-glutamine + ATP + H2O = L-glutaminyl-tRNA(Gln) + L-glutamate + ADP + phosphate + H(+)</text>
        <dbReference type="Rhea" id="RHEA:17521"/>
        <dbReference type="Rhea" id="RHEA-COMP:9681"/>
        <dbReference type="Rhea" id="RHEA-COMP:9684"/>
        <dbReference type="ChEBI" id="CHEBI:15377"/>
        <dbReference type="ChEBI" id="CHEBI:15378"/>
        <dbReference type="ChEBI" id="CHEBI:29985"/>
        <dbReference type="ChEBI" id="CHEBI:30616"/>
        <dbReference type="ChEBI" id="CHEBI:43474"/>
        <dbReference type="ChEBI" id="CHEBI:58359"/>
        <dbReference type="ChEBI" id="CHEBI:78520"/>
        <dbReference type="ChEBI" id="CHEBI:78521"/>
        <dbReference type="ChEBI" id="CHEBI:456216"/>
        <dbReference type="EC" id="6.3.5.7"/>
    </reaction>
</comment>
<feature type="active site" description="Charge relay system" evidence="7">
    <location>
        <position position="150"/>
    </location>
</feature>
<dbReference type="PANTHER" id="PTHR11895">
    <property type="entry name" value="TRANSAMIDASE"/>
    <property type="match status" value="1"/>
</dbReference>
<feature type="active site" description="Acyl-ester intermediate" evidence="7">
    <location>
        <position position="174"/>
    </location>
</feature>
<dbReference type="InterPro" id="IPR004412">
    <property type="entry name" value="GatA"/>
</dbReference>
<dbReference type="EMBL" id="QUAH01000001">
    <property type="protein sequence ID" value="RFT16971.1"/>
    <property type="molecule type" value="Genomic_DNA"/>
</dbReference>
<evidence type="ECO:0000256" key="6">
    <source>
        <dbReference type="ARBA" id="ARBA00047407"/>
    </source>
</evidence>
<keyword evidence="4 7" id="KW-0067">ATP-binding</keyword>
<comment type="function">
    <text evidence="7">Allows the formation of correctly charged Gln-tRNA(Gln) through the transamidation of misacylated Glu-tRNA(Gln) in organisms which lack glutaminyl-tRNA synthetase. The reaction takes place in the presence of glutamine and ATP through an activated gamma-phospho-Glu-tRNA(Gln).</text>
</comment>
<feature type="active site" description="Charge relay system" evidence="7">
    <location>
        <position position="75"/>
    </location>
</feature>
<dbReference type="InterPro" id="IPR020556">
    <property type="entry name" value="Amidase_CS"/>
</dbReference>
<evidence type="ECO:0000256" key="5">
    <source>
        <dbReference type="ARBA" id="ARBA00022917"/>
    </source>
</evidence>
<gene>
    <name evidence="7" type="primary">gatA</name>
    <name evidence="9" type="ORF">OP8BY_0913</name>
</gene>
<keyword evidence="9" id="KW-0808">Transferase</keyword>
<reference evidence="9 10" key="1">
    <citation type="submission" date="2018-08" db="EMBL/GenBank/DDBJ databases">
        <title>Genome analysis of the thermophilic bacterium of the candidate phylum Aminicenantes from deep subsurface aquifer revealed its physiology and ecological role.</title>
        <authorList>
            <person name="Kadnikov V.V."/>
            <person name="Mardanov A.V."/>
            <person name="Beletsky A.V."/>
            <person name="Karnachuk O.V."/>
            <person name="Ravin N.V."/>
        </authorList>
    </citation>
    <scope>NUCLEOTIDE SEQUENCE [LARGE SCALE GENOMIC DNA]</scope>
    <source>
        <strain evidence="9">BY38</strain>
    </source>
</reference>
<dbReference type="GO" id="GO:0006412">
    <property type="term" value="P:translation"/>
    <property type="evidence" value="ECO:0007669"/>
    <property type="project" value="UniProtKB-UniRule"/>
</dbReference>
<sequence length="490" mass="53373">MKYIELGLREAVDLVRNGQVKATEIVESYLSHIEAVDPEIKAYLTLAAERALSRAREIDARKDKGRLAGAVVAIKDNIVTRGLRTTCGSRILQNFVPPYDATVVERLEAEDAIIIGKTNMDEFAMGSSTENSAFFPTRNPWDLERVPGGSSGGSAAAVAGLEAMAALGSDTGGSVRQPAAFCGIVGLKPTYGRVSRYGLVAFASSLDQIGPLARSVEDCALITSVIAGFDRRDSTCADRPVPDYLDGLDNFQEKVRVGFLGENSLKGINPEVAASYLRVGELVAGLGFEVVRMDFPSWEVALPCYYIIAPSEASSNLARYDGVRYGLRAEAVELADMYVRTRTQGFGSEVKRRILLGTFALSSGYYDAYYARAARARQAITAELQVAFRRVDFILTPTTPEPAFKLGEKQDPIAMYLQDYFTVAASLAGVPGISIPCGLARDGLPLGLQVLSEPFAENRLFKFAFLLENNIKFKNNMYGINTRGRRKNEN</sequence>
<dbReference type="NCBIfam" id="TIGR00132">
    <property type="entry name" value="gatA"/>
    <property type="match status" value="1"/>
</dbReference>
<dbReference type="HAMAP" id="MF_00120">
    <property type="entry name" value="GatA"/>
    <property type="match status" value="1"/>
</dbReference>
<dbReference type="Proteomes" id="UP000257323">
    <property type="component" value="Unassembled WGS sequence"/>
</dbReference>
<evidence type="ECO:0000256" key="7">
    <source>
        <dbReference type="HAMAP-Rule" id="MF_00120"/>
    </source>
</evidence>
<evidence type="ECO:0000313" key="10">
    <source>
        <dbReference type="Proteomes" id="UP000257323"/>
    </source>
</evidence>
<evidence type="ECO:0000313" key="9">
    <source>
        <dbReference type="EMBL" id="RFT16971.1"/>
    </source>
</evidence>
<dbReference type="Gene3D" id="3.90.1300.10">
    <property type="entry name" value="Amidase signature (AS) domain"/>
    <property type="match status" value="1"/>
</dbReference>
<evidence type="ECO:0000256" key="2">
    <source>
        <dbReference type="ARBA" id="ARBA00022598"/>
    </source>
</evidence>
<dbReference type="GO" id="GO:0050567">
    <property type="term" value="F:glutaminyl-tRNA synthase (glutamine-hydrolyzing) activity"/>
    <property type="evidence" value="ECO:0007669"/>
    <property type="project" value="UniProtKB-UniRule"/>
</dbReference>
<dbReference type="AlphaFoldDB" id="A0A3E2BQJ4"/>
<dbReference type="Pfam" id="PF01425">
    <property type="entry name" value="Amidase"/>
    <property type="match status" value="1"/>
</dbReference>
<keyword evidence="3 7" id="KW-0547">Nucleotide-binding</keyword>
<dbReference type="PROSITE" id="PS00571">
    <property type="entry name" value="AMIDASES"/>
    <property type="match status" value="1"/>
</dbReference>
<dbReference type="InterPro" id="IPR023631">
    <property type="entry name" value="Amidase_dom"/>
</dbReference>
<name>A0A3E2BQJ4_9BACT</name>
<keyword evidence="5 7" id="KW-0648">Protein biosynthesis</keyword>
<protein>
    <recommendedName>
        <fullName evidence="7">Glutamyl-tRNA(Gln) amidotransferase subunit A</fullName>
        <shortName evidence="7">Glu-ADT subunit A</shortName>
        <ecNumber evidence="7">6.3.5.7</ecNumber>
    </recommendedName>
</protein>
<accession>A0A3E2BQJ4</accession>